<feature type="compositionally biased region" description="Polar residues" evidence="1">
    <location>
        <begin position="791"/>
        <end position="811"/>
    </location>
</feature>
<evidence type="ECO:0000256" key="1">
    <source>
        <dbReference type="SAM" id="MobiDB-lite"/>
    </source>
</evidence>
<keyword evidence="4" id="KW-1185">Reference proteome</keyword>
<accession>A0A0L0SM50</accession>
<feature type="region of interest" description="Disordered" evidence="1">
    <location>
        <begin position="425"/>
        <end position="448"/>
    </location>
</feature>
<dbReference type="SUPFAM" id="SSF54695">
    <property type="entry name" value="POZ domain"/>
    <property type="match status" value="1"/>
</dbReference>
<feature type="region of interest" description="Disordered" evidence="1">
    <location>
        <begin position="1138"/>
        <end position="1208"/>
    </location>
</feature>
<reference evidence="4" key="2">
    <citation type="submission" date="2009-11" db="EMBL/GenBank/DDBJ databases">
        <title>The Genome Sequence of Allomyces macrogynus strain ATCC 38327.</title>
        <authorList>
            <consortium name="The Broad Institute Genome Sequencing Platform"/>
            <person name="Russ C."/>
            <person name="Cuomo C."/>
            <person name="Shea T."/>
            <person name="Young S.K."/>
            <person name="Zeng Q."/>
            <person name="Koehrsen M."/>
            <person name="Haas B."/>
            <person name="Borodovsky M."/>
            <person name="Guigo R."/>
            <person name="Alvarado L."/>
            <person name="Berlin A."/>
            <person name="Borenstein D."/>
            <person name="Chen Z."/>
            <person name="Engels R."/>
            <person name="Freedman E."/>
            <person name="Gellesch M."/>
            <person name="Goldberg J."/>
            <person name="Griggs A."/>
            <person name="Gujja S."/>
            <person name="Heiman D."/>
            <person name="Hepburn T."/>
            <person name="Howarth C."/>
            <person name="Jen D."/>
            <person name="Larson L."/>
            <person name="Lewis B."/>
            <person name="Mehta T."/>
            <person name="Park D."/>
            <person name="Pearson M."/>
            <person name="Roberts A."/>
            <person name="Saif S."/>
            <person name="Shenoy N."/>
            <person name="Sisk P."/>
            <person name="Stolte C."/>
            <person name="Sykes S."/>
            <person name="Walk T."/>
            <person name="White J."/>
            <person name="Yandava C."/>
            <person name="Burger G."/>
            <person name="Gray M.W."/>
            <person name="Holland P.W.H."/>
            <person name="King N."/>
            <person name="Lang F.B.F."/>
            <person name="Roger A.J."/>
            <person name="Ruiz-Trillo I."/>
            <person name="Lander E."/>
            <person name="Nusbaum C."/>
        </authorList>
    </citation>
    <scope>NUCLEOTIDE SEQUENCE [LARGE SCALE GENOMIC DNA]</scope>
    <source>
        <strain evidence="4">ATCC 38327</strain>
    </source>
</reference>
<feature type="compositionally biased region" description="Low complexity" evidence="1">
    <location>
        <begin position="763"/>
        <end position="786"/>
    </location>
</feature>
<sequence>MPSTPTTIAPATPAAANFDAIQAVGKDLVRALREPIAPDTLLEVTADTQLDPDEVLCHRAMLDAARLDPFLATPLDAQLASASTVDPHDGLFHVHVHARTSRGTADLTELYRTLEDLYYGASDPATLANRMQSLLDYGDDADCTLVVEDTTSAPIYLVTAHRFVLAARSPYFEAIFGPAGLGGLARTTTAHRFRLPLAVFGSPALFDNVLTFIYTGAFRTPPASALQAFELFHCAQFLGMPALQAAVVVGLRVLLHGFKCSCTSCCATLPSVLLFAEHMGATDLCSELVPAFSRAPAKLWTSLQFLNFPPPIKESIFRTFLLEAEHNGAALLDGIMNLDAALTAIQGRAGFHELTRVVTHMCDTLVPQLLRNLPYILGTIDRAPVTDMPRRIATLRAHLVPQFDDGNIVLLAFNLFTLCQSRVSTPKNASESDTDDHEDDEDDDDENDVNAGEIHAAQHHRPGTLGDLADDACIFLASRWPQIALTPPRGVYATSGAWRAFLEHMAARCHVPVREFLREYGGMGGRSANAAGLIAPRPVSLVGLAQEDLQRLVDKDDDLVTPAVRKPRVRSMYAEVTASSASIGSNKSTGSGKAVASTAASNTAARRRTVAVATAPAAPSPKRQPAALASAAAPKPNTSKPVPPVPASKTTTTTTAAATPRKPPASTSAAPTAHDRTLARRSMVATTVAFGRSTPVPASTQPTPQTRTPSRLAPGTPSARRAVSTSPNPQEPATSPKPGTLGRSKSLSRAPVRARTDSGISGPRSSSAARAPAAVVATTPPKAAASEKPAVTSSLTRRPSAKSTTASQPSPVVTRRLPAAVARETSPTSSLTRRGSVRAPTTNGSTPKPAPKPVAPATAKPVSSSSKPASSSSVSKPSSSSSTAKPTSSSVVAPVFRRVSTSTAKRNPSVVSIASTGSAVSSRTPTAGSRVQLTESPTGSSSSMHSSSSSSLIRPPPGKAARDRSPLRIHIGPDSPIAPPAVAVLDEAANPIPADEAVSLDSINDDGGVPRISTSPLPMEPTPPVPPVPPLSSFPYIVELARELGTPPPVPPKDNDGGEYVAKDGGEYVPADGAELVATHGAECVSAHGAECVSAHGAECVSAHGAECVSAHGAECVSPPFATLPPGSSLLGPSAAPAVLSPPVPPKDGRRFSTLLPPPTSRPASGMASPRPASLLMAPLPQPPPPASRPASAATSASSLGAVIDGTKDRPTATAAELVPIKPKKKHKSFLARIGLGSLADPARGGSKGGVGVVTATGMARGKKTKE</sequence>
<feature type="compositionally biased region" description="Polar residues" evidence="1">
    <location>
        <begin position="899"/>
        <end position="939"/>
    </location>
</feature>
<feature type="compositionally biased region" description="Acidic residues" evidence="1">
    <location>
        <begin position="432"/>
        <end position="448"/>
    </location>
</feature>
<organism evidence="3 4">
    <name type="scientific">Allomyces macrogynus (strain ATCC 38327)</name>
    <name type="common">Allomyces javanicus var. macrogynus</name>
    <dbReference type="NCBI Taxonomy" id="578462"/>
    <lineage>
        <taxon>Eukaryota</taxon>
        <taxon>Fungi</taxon>
        <taxon>Fungi incertae sedis</taxon>
        <taxon>Blastocladiomycota</taxon>
        <taxon>Blastocladiomycetes</taxon>
        <taxon>Blastocladiales</taxon>
        <taxon>Blastocladiaceae</taxon>
        <taxon>Allomyces</taxon>
    </lineage>
</organism>
<dbReference type="Gene3D" id="3.30.710.10">
    <property type="entry name" value="Potassium Channel Kv1.1, Chain A"/>
    <property type="match status" value="1"/>
</dbReference>
<name>A0A0L0SM50_ALLM3</name>
<feature type="compositionally biased region" description="Low complexity" evidence="1">
    <location>
        <begin position="697"/>
        <end position="711"/>
    </location>
</feature>
<dbReference type="Proteomes" id="UP000054350">
    <property type="component" value="Unassembled WGS sequence"/>
</dbReference>
<feature type="region of interest" description="Disordered" evidence="1">
    <location>
        <begin position="1238"/>
        <end position="1267"/>
    </location>
</feature>
<dbReference type="PROSITE" id="PS50097">
    <property type="entry name" value="BTB"/>
    <property type="match status" value="1"/>
</dbReference>
<feature type="compositionally biased region" description="Low complexity" evidence="1">
    <location>
        <begin position="1189"/>
        <end position="1202"/>
    </location>
</feature>
<dbReference type="Pfam" id="PF00651">
    <property type="entry name" value="BTB"/>
    <property type="match status" value="1"/>
</dbReference>
<gene>
    <name evidence="3" type="ORF">AMAG_08701</name>
</gene>
<evidence type="ECO:0000313" key="3">
    <source>
        <dbReference type="EMBL" id="KNE63597.1"/>
    </source>
</evidence>
<feature type="compositionally biased region" description="Low complexity" evidence="1">
    <location>
        <begin position="940"/>
        <end position="951"/>
    </location>
</feature>
<feature type="compositionally biased region" description="Polar residues" evidence="1">
    <location>
        <begin position="577"/>
        <end position="591"/>
    </location>
</feature>
<feature type="compositionally biased region" description="Low complexity" evidence="1">
    <location>
        <begin position="647"/>
        <end position="672"/>
    </location>
</feature>
<dbReference type="PANTHER" id="PTHR22427:SF7">
    <property type="entry name" value="GH15728P"/>
    <property type="match status" value="1"/>
</dbReference>
<protein>
    <recommendedName>
        <fullName evidence="2">BTB domain-containing protein</fullName>
    </recommendedName>
</protein>
<feature type="compositionally biased region" description="Polar residues" evidence="1">
    <location>
        <begin position="723"/>
        <end position="733"/>
    </location>
</feature>
<dbReference type="EMBL" id="GG745342">
    <property type="protein sequence ID" value="KNE63597.1"/>
    <property type="molecule type" value="Genomic_DNA"/>
</dbReference>
<feature type="compositionally biased region" description="Low complexity" evidence="1">
    <location>
        <begin position="855"/>
        <end position="893"/>
    </location>
</feature>
<feature type="compositionally biased region" description="Low complexity" evidence="1">
    <location>
        <begin position="594"/>
        <end position="633"/>
    </location>
</feature>
<feature type="domain" description="BTB" evidence="2">
    <location>
        <begin position="141"/>
        <end position="222"/>
    </location>
</feature>
<dbReference type="VEuPathDB" id="FungiDB:AMAG_08701"/>
<feature type="region of interest" description="Disordered" evidence="1">
    <location>
        <begin position="577"/>
        <end position="974"/>
    </location>
</feature>
<dbReference type="OrthoDB" id="2130750at2759"/>
<dbReference type="InterPro" id="IPR000210">
    <property type="entry name" value="BTB/POZ_dom"/>
</dbReference>
<dbReference type="InterPro" id="IPR011333">
    <property type="entry name" value="SKP1/BTB/POZ_sf"/>
</dbReference>
<dbReference type="SMART" id="SM00225">
    <property type="entry name" value="BTB"/>
    <property type="match status" value="1"/>
</dbReference>
<proteinExistence type="predicted"/>
<dbReference type="PANTHER" id="PTHR22427">
    <property type="entry name" value="GH15728P"/>
    <property type="match status" value="1"/>
</dbReference>
<feature type="compositionally biased region" description="Polar residues" evidence="1">
    <location>
        <begin position="825"/>
        <end position="844"/>
    </location>
</feature>
<evidence type="ECO:0000259" key="2">
    <source>
        <dbReference type="PROSITE" id="PS50097"/>
    </source>
</evidence>
<dbReference type="CDD" id="cd18186">
    <property type="entry name" value="BTB_POZ_ZBTB_KLHL-like"/>
    <property type="match status" value="1"/>
</dbReference>
<evidence type="ECO:0000313" key="4">
    <source>
        <dbReference type="Proteomes" id="UP000054350"/>
    </source>
</evidence>
<dbReference type="AlphaFoldDB" id="A0A0L0SM50"/>
<reference evidence="3 4" key="1">
    <citation type="submission" date="2009-11" db="EMBL/GenBank/DDBJ databases">
        <title>Annotation of Allomyces macrogynus ATCC 38327.</title>
        <authorList>
            <consortium name="The Broad Institute Genome Sequencing Platform"/>
            <person name="Russ C."/>
            <person name="Cuomo C."/>
            <person name="Burger G."/>
            <person name="Gray M.W."/>
            <person name="Holland P.W.H."/>
            <person name="King N."/>
            <person name="Lang F.B.F."/>
            <person name="Roger A.J."/>
            <person name="Ruiz-Trillo I."/>
            <person name="Young S.K."/>
            <person name="Zeng Q."/>
            <person name="Gargeya S."/>
            <person name="Fitzgerald M."/>
            <person name="Haas B."/>
            <person name="Abouelleil A."/>
            <person name="Alvarado L."/>
            <person name="Arachchi H.M."/>
            <person name="Berlin A."/>
            <person name="Chapman S.B."/>
            <person name="Gearin G."/>
            <person name="Goldberg J."/>
            <person name="Griggs A."/>
            <person name="Gujja S."/>
            <person name="Hansen M."/>
            <person name="Heiman D."/>
            <person name="Howarth C."/>
            <person name="Larimer J."/>
            <person name="Lui A."/>
            <person name="MacDonald P.J.P."/>
            <person name="McCowen C."/>
            <person name="Montmayeur A."/>
            <person name="Murphy C."/>
            <person name="Neiman D."/>
            <person name="Pearson M."/>
            <person name="Priest M."/>
            <person name="Roberts A."/>
            <person name="Saif S."/>
            <person name="Shea T."/>
            <person name="Sisk P."/>
            <person name="Stolte C."/>
            <person name="Sykes S."/>
            <person name="Wortman J."/>
            <person name="Nusbaum C."/>
            <person name="Birren B."/>
        </authorList>
    </citation>
    <scope>NUCLEOTIDE SEQUENCE [LARGE SCALE GENOMIC DNA]</scope>
    <source>
        <strain evidence="3 4">ATCC 38327</strain>
    </source>
</reference>